<dbReference type="EMBL" id="WUQX01000003">
    <property type="protein sequence ID" value="MXP79027.1"/>
    <property type="molecule type" value="Genomic_DNA"/>
</dbReference>
<organism evidence="1 2">
    <name type="scientific">Sporofaciens musculi</name>
    <dbReference type="NCBI Taxonomy" id="2681861"/>
    <lineage>
        <taxon>Bacteria</taxon>
        <taxon>Bacillati</taxon>
        <taxon>Bacillota</taxon>
        <taxon>Clostridia</taxon>
        <taxon>Lachnospirales</taxon>
        <taxon>Lachnospiraceae</taxon>
        <taxon>Sporofaciens</taxon>
    </lineage>
</organism>
<sequence length="63" mass="7081">MRPFFVAGDTGDEICSLSDEQLAGYVKQFAQLDEDITPEEIESYAGMSIAKSEILRWGFFTPE</sequence>
<name>A0A7X3MMF8_9FIRM</name>
<comment type="caution">
    <text evidence="1">The sequence shown here is derived from an EMBL/GenBank/DDBJ whole genome shotgun (WGS) entry which is preliminary data.</text>
</comment>
<keyword evidence="1" id="KW-0614">Plasmid</keyword>
<protein>
    <submittedName>
        <fullName evidence="1">Uncharacterized protein</fullName>
    </submittedName>
</protein>
<geneLocation type="plasmid" evidence="1">
    <name>unnamed</name>
</geneLocation>
<keyword evidence="2" id="KW-1185">Reference proteome</keyword>
<evidence type="ECO:0000313" key="2">
    <source>
        <dbReference type="Proteomes" id="UP000460412"/>
    </source>
</evidence>
<dbReference type="AlphaFoldDB" id="A0A7X3MMF8"/>
<proteinExistence type="predicted"/>
<accession>A0A7X3MMF8</accession>
<reference evidence="1 2" key="1">
    <citation type="submission" date="2019-12" db="EMBL/GenBank/DDBJ databases">
        <title>Sporaefaciens musculi gen. nov., sp. nov., a novel bacterium isolated from the caecum of an obese mouse.</title>
        <authorList>
            <person name="Rasmussen T.S."/>
            <person name="Streidl T."/>
            <person name="Hitch T.C.A."/>
            <person name="Wortmann E."/>
            <person name="Deptula P."/>
            <person name="Hansen M."/>
            <person name="Nielsen D.S."/>
            <person name="Clavel T."/>
            <person name="Vogensen F.K."/>
        </authorList>
    </citation>
    <scope>NUCLEOTIDE SEQUENCE [LARGE SCALE GENOMIC DNA]</scope>
    <source>
        <strain evidence="1 2">WCA-9-b2</strain>
        <plasmid evidence="1">unnamed</plasmid>
    </source>
</reference>
<evidence type="ECO:0000313" key="1">
    <source>
        <dbReference type="EMBL" id="MXP79027.1"/>
    </source>
</evidence>
<dbReference type="RefSeq" id="WP_159757535.1">
    <property type="nucleotide sequence ID" value="NZ_WUQX01000003.1"/>
</dbReference>
<dbReference type="Proteomes" id="UP000460412">
    <property type="component" value="Unassembled WGS sequence"/>
</dbReference>
<gene>
    <name evidence="1" type="ORF">GN277_28100</name>
</gene>